<keyword evidence="3" id="KW-1185">Reference proteome</keyword>
<evidence type="ECO:0000256" key="1">
    <source>
        <dbReference type="SAM" id="SignalP"/>
    </source>
</evidence>
<dbReference type="EMBL" id="CP017075">
    <property type="protein sequence ID" value="AOR76315.1"/>
    <property type="molecule type" value="Genomic_DNA"/>
</dbReference>
<dbReference type="Proteomes" id="UP000094626">
    <property type="component" value="Chromosome"/>
</dbReference>
<evidence type="ECO:0000313" key="2">
    <source>
        <dbReference type="EMBL" id="AOR76315.1"/>
    </source>
</evidence>
<feature type="signal peptide" evidence="1">
    <location>
        <begin position="1"/>
        <end position="27"/>
    </location>
</feature>
<name>A0A1D8A2F7_9SPHN</name>
<organism evidence="2 3">
    <name type="scientific">Novosphingobium resinovorum</name>
    <dbReference type="NCBI Taxonomy" id="158500"/>
    <lineage>
        <taxon>Bacteria</taxon>
        <taxon>Pseudomonadati</taxon>
        <taxon>Pseudomonadota</taxon>
        <taxon>Alphaproteobacteria</taxon>
        <taxon>Sphingomonadales</taxon>
        <taxon>Sphingomonadaceae</taxon>
        <taxon>Novosphingobium</taxon>
    </lineage>
</organism>
<proteinExistence type="predicted"/>
<sequence length="123" mass="13445">MGVMVSRIFPTVIGGALAIFSLAGASAAPTLAAIDNVFVRKMVSLNVDMICQEISFRDYNESMAALDRQRRRELFGLYGGPPPRDIAMGGALRARIDTLTKAKVRAMTPHHDTREIPSCARRP</sequence>
<reference evidence="3" key="1">
    <citation type="journal article" date="2017" name="J. Biotechnol.">
        <title>Complete genome sequence of Novosphingobium resinovorum SA1, a versatile xenobiotic-degrading bacterium capable of utilizing sulfanilic acid.</title>
        <authorList>
            <person name="Hegedus B."/>
            <person name="Kos P.B."/>
            <person name="Balint B."/>
            <person name="Maroti G."/>
            <person name="Gan H.M."/>
            <person name="Perei K."/>
            <person name="Rakhely G."/>
        </authorList>
    </citation>
    <scope>NUCLEOTIDE SEQUENCE [LARGE SCALE GENOMIC DNA]</scope>
    <source>
        <strain evidence="3">SA1</strain>
    </source>
</reference>
<keyword evidence="1" id="KW-0732">Signal</keyword>
<dbReference type="AlphaFoldDB" id="A0A1D8A2F7"/>
<evidence type="ECO:0000313" key="3">
    <source>
        <dbReference type="Proteomes" id="UP000094626"/>
    </source>
</evidence>
<protein>
    <submittedName>
        <fullName evidence="2">Uncharacterized protein</fullName>
    </submittedName>
</protein>
<feature type="chain" id="PRO_5009104603" evidence="1">
    <location>
        <begin position="28"/>
        <end position="123"/>
    </location>
</feature>
<accession>A0A1D8A2F7</accession>
<dbReference type="KEGG" id="nre:BES08_05735"/>
<gene>
    <name evidence="2" type="ORF">BES08_05735</name>
</gene>